<sequence>MGKKFFPSRPRAYTADTGVGSTGDGTADSLQANQSWPVGSAKESRRKIVKTVRPHQQDIHPPETLDEYSSSLPHGSPLHFASVNASRDDQRIGVASVNPSTEPVNDTWADISSMSPLTLDEDVHGKNYSSLKRKPSKWKKFGGLFKSKSPESPPRVPFYEVRVNDRQLQTLDSSEYVPDMQLLRRKPIIPEARPWPARSQSLPRHGEFPSMVIDVGHSNPAETGAWAAGDQEKYHQRGPWPQTPLETTESQPDGSTSNAPLLNVHIPDVGMERYSVMFGSIHDTKTGSNLLSRRSKNLDNLTNPATVKAMQNDLARPRRATSPGPSKSPTFTLFPATPTNKASKLLGSHCLPRRPTPLQKSHTLPVLPGATSFEMAARKKQLLQSPVETSESSHSRWGSASYFSTSPSEMDDEFSDEDHETIKLRIKPPEQEEPVWEMVTPARKTLSQSTVRKLQNVMSEESPPSGSPREKGPLEPMAGQSTPLQLRDEIPAIPLPFKNSLQLPRTSTKNATSALEPSDTSQGRQGGYHRSNPSIDSYGDDFQTVEVSIARSISVSKRKHMLVPIGGKSSALRSNGRLVERRVATPTAEAVHKGHRYEKSRVAVLENSD</sequence>
<organism evidence="2 3">
    <name type="scientific">Coccidioides posadasii RMSCC 3488</name>
    <dbReference type="NCBI Taxonomy" id="454284"/>
    <lineage>
        <taxon>Eukaryota</taxon>
        <taxon>Fungi</taxon>
        <taxon>Dikarya</taxon>
        <taxon>Ascomycota</taxon>
        <taxon>Pezizomycotina</taxon>
        <taxon>Eurotiomycetes</taxon>
        <taxon>Eurotiomycetidae</taxon>
        <taxon>Onygenales</taxon>
        <taxon>Onygenaceae</taxon>
        <taxon>Coccidioides</taxon>
    </lineage>
</organism>
<feature type="region of interest" description="Disordered" evidence="1">
    <location>
        <begin position="315"/>
        <end position="334"/>
    </location>
</feature>
<dbReference type="Proteomes" id="UP000054567">
    <property type="component" value="Unassembled WGS sequence"/>
</dbReference>
<feature type="compositionally biased region" description="Basic residues" evidence="1">
    <location>
        <begin position="44"/>
        <end position="53"/>
    </location>
</feature>
<dbReference type="VEuPathDB" id="FungiDB:CPAG_04782"/>
<evidence type="ECO:0000313" key="3">
    <source>
        <dbReference type="Proteomes" id="UP000054567"/>
    </source>
</evidence>
<feature type="compositionally biased region" description="Polar residues" evidence="1">
    <location>
        <begin position="499"/>
        <end position="523"/>
    </location>
</feature>
<reference evidence="3" key="2">
    <citation type="journal article" date="2009" name="Genome Res.">
        <title>Comparative genomic analyses of the human fungal pathogens Coccidioides and their relatives.</title>
        <authorList>
            <person name="Sharpton T.J."/>
            <person name="Stajich J.E."/>
            <person name="Rounsley S.D."/>
            <person name="Gardner M.J."/>
            <person name="Wortman J.R."/>
            <person name="Jordar V.S."/>
            <person name="Maiti R."/>
            <person name="Kodira C.D."/>
            <person name="Neafsey D.E."/>
            <person name="Zeng Q."/>
            <person name="Hung C.-Y."/>
            <person name="McMahan C."/>
            <person name="Muszewska A."/>
            <person name="Grynberg M."/>
            <person name="Mandel M.A."/>
            <person name="Kellner E.M."/>
            <person name="Barker B.M."/>
            <person name="Galgiani J.N."/>
            <person name="Orbach M.J."/>
            <person name="Kirkland T.N."/>
            <person name="Cole G.T."/>
            <person name="Henn M.R."/>
            <person name="Birren B.W."/>
            <person name="Taylor J.W."/>
        </authorList>
    </citation>
    <scope>NUCLEOTIDE SEQUENCE [LARGE SCALE GENOMIC DNA]</scope>
    <source>
        <strain evidence="3">RMSCC 3488</strain>
    </source>
</reference>
<protein>
    <submittedName>
        <fullName evidence="2">Uncharacterized protein</fullName>
    </submittedName>
</protein>
<reference evidence="3" key="3">
    <citation type="journal article" date="2010" name="Genome Res.">
        <title>Population genomic sequencing of Coccidioides fungi reveals recent hybridization and transposon control.</title>
        <authorList>
            <person name="Neafsey D.E."/>
            <person name="Barker B.M."/>
            <person name="Sharpton T.J."/>
            <person name="Stajich J.E."/>
            <person name="Park D.J."/>
            <person name="Whiston E."/>
            <person name="Hung C.-Y."/>
            <person name="McMahan C."/>
            <person name="White J."/>
            <person name="Sykes S."/>
            <person name="Heiman D."/>
            <person name="Young S."/>
            <person name="Zeng Q."/>
            <person name="Abouelleil A."/>
            <person name="Aftuck L."/>
            <person name="Bessette D."/>
            <person name="Brown A."/>
            <person name="FitzGerald M."/>
            <person name="Lui A."/>
            <person name="Macdonald J.P."/>
            <person name="Priest M."/>
            <person name="Orbach M.J."/>
            <person name="Galgiani J.N."/>
            <person name="Kirkland T.N."/>
            <person name="Cole G.T."/>
            <person name="Birren B.W."/>
            <person name="Henn M.R."/>
            <person name="Taylor J.W."/>
            <person name="Rounsley S.D."/>
        </authorList>
    </citation>
    <scope>NUCLEOTIDE SEQUENCE [LARGE SCALE GENOMIC DNA]</scope>
    <source>
        <strain evidence="3">RMSCC 3488</strain>
    </source>
</reference>
<feature type="compositionally biased region" description="Polar residues" evidence="1">
    <location>
        <begin position="323"/>
        <end position="334"/>
    </location>
</feature>
<accession>A0A0J6FGH2</accession>
<gene>
    <name evidence="2" type="ORF">CPAG_04782</name>
</gene>
<feature type="compositionally biased region" description="Polar residues" evidence="1">
    <location>
        <begin position="386"/>
        <end position="408"/>
    </location>
</feature>
<feature type="region of interest" description="Disordered" evidence="1">
    <location>
        <begin position="453"/>
        <end position="480"/>
    </location>
</feature>
<dbReference type="EMBL" id="DS268111">
    <property type="protein sequence ID" value="KMM68455.1"/>
    <property type="molecule type" value="Genomic_DNA"/>
</dbReference>
<dbReference type="AlphaFoldDB" id="A0A0J6FGH2"/>
<feature type="compositionally biased region" description="Polar residues" evidence="1">
    <location>
        <begin position="244"/>
        <end position="259"/>
    </location>
</feature>
<evidence type="ECO:0000313" key="2">
    <source>
        <dbReference type="EMBL" id="KMM68455.1"/>
    </source>
</evidence>
<feature type="region of interest" description="Disordered" evidence="1">
    <location>
        <begin position="386"/>
        <end position="413"/>
    </location>
</feature>
<proteinExistence type="predicted"/>
<reference evidence="2 3" key="1">
    <citation type="submission" date="2007-06" db="EMBL/GenBank/DDBJ databases">
        <title>The Genome Sequence of Coccidioides posadasii RMSCC_3488.</title>
        <authorList>
            <consortium name="Coccidioides Genome Resources Consortium"/>
            <consortium name="The Broad Institute Genome Sequencing Platform"/>
            <person name="Henn M.R."/>
            <person name="Sykes S."/>
            <person name="Young S."/>
            <person name="Jaffe D."/>
            <person name="Berlin A."/>
            <person name="Alvarez P."/>
            <person name="Butler J."/>
            <person name="Gnerre S."/>
            <person name="Grabherr M."/>
            <person name="Mauceli E."/>
            <person name="Brockman W."/>
            <person name="Kodira C."/>
            <person name="Alvarado L."/>
            <person name="Zeng Q."/>
            <person name="Crawford M."/>
            <person name="Antoine C."/>
            <person name="Devon K."/>
            <person name="Galgiani J."/>
            <person name="Orsborn K."/>
            <person name="Lewis M.L."/>
            <person name="Nusbaum C."/>
            <person name="Galagan J."/>
            <person name="Birren B."/>
        </authorList>
    </citation>
    <scope>NUCLEOTIDE SEQUENCE [LARGE SCALE GENOMIC DNA]</scope>
    <source>
        <strain evidence="2 3">RMSCC 3488</strain>
    </source>
</reference>
<dbReference type="OrthoDB" id="5404004at2759"/>
<feature type="compositionally biased region" description="Polar residues" evidence="1">
    <location>
        <begin position="28"/>
        <end position="37"/>
    </location>
</feature>
<feature type="region of interest" description="Disordered" evidence="1">
    <location>
        <begin position="231"/>
        <end position="259"/>
    </location>
</feature>
<evidence type="ECO:0000256" key="1">
    <source>
        <dbReference type="SAM" id="MobiDB-lite"/>
    </source>
</evidence>
<feature type="region of interest" description="Disordered" evidence="1">
    <location>
        <begin position="495"/>
        <end position="539"/>
    </location>
</feature>
<name>A0A0J6FGH2_COCPO</name>
<feature type="region of interest" description="Disordered" evidence="1">
    <location>
        <begin position="1"/>
        <end position="85"/>
    </location>
</feature>